<sequence>MIVTMPSTFLNPEDGDILARPVDASLRRRKQVIPTKPLGYDERERKKKSQELGRSFGPSICSSTVKESRLIPELNASSLSCGGERVKGIAGNSEEWFGADIMLSPPWFIREHQPQMGTTMHATVKWLTETQHHSAPSSCPPRRGKVEHGLVGGRYISFGVVAVQGNLRAHISKQ</sequence>
<evidence type="ECO:0000313" key="3">
    <source>
        <dbReference type="Proteomes" id="UP000287033"/>
    </source>
</evidence>
<proteinExistence type="predicted"/>
<dbReference type="AlphaFoldDB" id="A0A401TEU6"/>
<dbReference type="Proteomes" id="UP000287033">
    <property type="component" value="Unassembled WGS sequence"/>
</dbReference>
<comment type="caution">
    <text evidence="2">The sequence shown here is derived from an EMBL/GenBank/DDBJ whole genome shotgun (WGS) entry which is preliminary data.</text>
</comment>
<dbReference type="InterPro" id="IPR002161">
    <property type="entry name" value="PdxT/SNO"/>
</dbReference>
<dbReference type="PROSITE" id="PS51130">
    <property type="entry name" value="PDXT_SNO_2"/>
    <property type="match status" value="1"/>
</dbReference>
<evidence type="ECO:0000256" key="1">
    <source>
        <dbReference type="SAM" id="MobiDB-lite"/>
    </source>
</evidence>
<name>A0A401TEU6_CHIPU</name>
<evidence type="ECO:0000313" key="2">
    <source>
        <dbReference type="EMBL" id="GCC41167.1"/>
    </source>
</evidence>
<gene>
    <name evidence="2" type="ORF">chiPu_0025262</name>
</gene>
<organism evidence="2 3">
    <name type="scientific">Chiloscyllium punctatum</name>
    <name type="common">Brownbanded bambooshark</name>
    <name type="synonym">Hemiscyllium punctatum</name>
    <dbReference type="NCBI Taxonomy" id="137246"/>
    <lineage>
        <taxon>Eukaryota</taxon>
        <taxon>Metazoa</taxon>
        <taxon>Chordata</taxon>
        <taxon>Craniata</taxon>
        <taxon>Vertebrata</taxon>
        <taxon>Chondrichthyes</taxon>
        <taxon>Elasmobranchii</taxon>
        <taxon>Galeomorphii</taxon>
        <taxon>Galeoidea</taxon>
        <taxon>Orectolobiformes</taxon>
        <taxon>Hemiscylliidae</taxon>
        <taxon>Chiloscyllium</taxon>
    </lineage>
</organism>
<protein>
    <submittedName>
        <fullName evidence="2">Uncharacterized protein</fullName>
    </submittedName>
</protein>
<accession>A0A401TEU6</accession>
<reference evidence="2 3" key="1">
    <citation type="journal article" date="2018" name="Nat. Ecol. Evol.">
        <title>Shark genomes provide insights into elasmobranch evolution and the origin of vertebrates.</title>
        <authorList>
            <person name="Hara Y"/>
            <person name="Yamaguchi K"/>
            <person name="Onimaru K"/>
            <person name="Kadota M"/>
            <person name="Koyanagi M"/>
            <person name="Keeley SD"/>
            <person name="Tatsumi K"/>
            <person name="Tanaka K"/>
            <person name="Motone F"/>
            <person name="Kageyama Y"/>
            <person name="Nozu R"/>
            <person name="Adachi N"/>
            <person name="Nishimura O"/>
            <person name="Nakagawa R"/>
            <person name="Tanegashima C"/>
            <person name="Kiyatake I"/>
            <person name="Matsumoto R"/>
            <person name="Murakumo K"/>
            <person name="Nishida K"/>
            <person name="Terakita A"/>
            <person name="Kuratani S"/>
            <person name="Sato K"/>
            <person name="Hyodo S Kuraku.S."/>
        </authorList>
    </citation>
    <scope>NUCLEOTIDE SEQUENCE [LARGE SCALE GENOMIC DNA]</scope>
</reference>
<keyword evidence="3" id="KW-1185">Reference proteome</keyword>
<dbReference type="EMBL" id="BEZZ01055388">
    <property type="protein sequence ID" value="GCC41167.1"/>
    <property type="molecule type" value="Genomic_DNA"/>
</dbReference>
<dbReference type="GO" id="GO:0042823">
    <property type="term" value="P:pyridoxal phosphate biosynthetic process"/>
    <property type="evidence" value="ECO:0007669"/>
    <property type="project" value="InterPro"/>
</dbReference>
<feature type="region of interest" description="Disordered" evidence="1">
    <location>
        <begin position="33"/>
        <end position="58"/>
    </location>
</feature>
<dbReference type="GO" id="GO:0004359">
    <property type="term" value="F:glutaminase activity"/>
    <property type="evidence" value="ECO:0007669"/>
    <property type="project" value="InterPro"/>
</dbReference>